<dbReference type="GO" id="GO:0008033">
    <property type="term" value="P:tRNA processing"/>
    <property type="evidence" value="ECO:0007669"/>
    <property type="project" value="UniProtKB-KW"/>
</dbReference>
<dbReference type="EC" id="3.1.26.5" evidence="6"/>
<keyword evidence="3" id="KW-0255">Endonuclease</keyword>
<evidence type="ECO:0000256" key="5">
    <source>
        <dbReference type="ARBA" id="ARBA00022884"/>
    </source>
</evidence>
<name>A0A0G0FWM3_9BACT</name>
<keyword evidence="1" id="KW-0819">tRNA processing</keyword>
<comment type="caution">
    <text evidence="7">The sequence shown here is derived from an EMBL/GenBank/DDBJ whole genome shotgun (WGS) entry which is preliminary data.</text>
</comment>
<dbReference type="Gene3D" id="3.30.230.10">
    <property type="match status" value="1"/>
</dbReference>
<evidence type="ECO:0000256" key="2">
    <source>
        <dbReference type="ARBA" id="ARBA00022722"/>
    </source>
</evidence>
<evidence type="ECO:0000313" key="8">
    <source>
        <dbReference type="Proteomes" id="UP000034044"/>
    </source>
</evidence>
<dbReference type="SUPFAM" id="SSF54211">
    <property type="entry name" value="Ribosomal protein S5 domain 2-like"/>
    <property type="match status" value="1"/>
</dbReference>
<proteinExistence type="predicted"/>
<dbReference type="InterPro" id="IPR014721">
    <property type="entry name" value="Ribsml_uS5_D2-typ_fold_subgr"/>
</dbReference>
<dbReference type="Proteomes" id="UP000034044">
    <property type="component" value="Unassembled WGS sequence"/>
</dbReference>
<dbReference type="EMBL" id="LBSR01000001">
    <property type="protein sequence ID" value="KKQ23408.1"/>
    <property type="molecule type" value="Genomic_DNA"/>
</dbReference>
<dbReference type="GO" id="GO:0000049">
    <property type="term" value="F:tRNA binding"/>
    <property type="evidence" value="ECO:0007669"/>
    <property type="project" value="InterPro"/>
</dbReference>
<dbReference type="InterPro" id="IPR020568">
    <property type="entry name" value="Ribosomal_Su5_D2-typ_SF"/>
</dbReference>
<organism evidence="7 8">
    <name type="scientific">Candidatus Wolfebacteria bacterium GW2011_GWC1_37_10</name>
    <dbReference type="NCBI Taxonomy" id="1619010"/>
    <lineage>
        <taxon>Bacteria</taxon>
        <taxon>Candidatus Wolfeibacteriota</taxon>
    </lineage>
</organism>
<dbReference type="Pfam" id="PF00825">
    <property type="entry name" value="Ribonuclease_P"/>
    <property type="match status" value="1"/>
</dbReference>
<keyword evidence="2" id="KW-0540">Nuclease</keyword>
<reference evidence="7 8" key="1">
    <citation type="journal article" date="2015" name="Nature">
        <title>rRNA introns, odd ribosomes, and small enigmatic genomes across a large radiation of phyla.</title>
        <authorList>
            <person name="Brown C.T."/>
            <person name="Hug L.A."/>
            <person name="Thomas B.C."/>
            <person name="Sharon I."/>
            <person name="Castelle C.J."/>
            <person name="Singh A."/>
            <person name="Wilkins M.J."/>
            <person name="Williams K.H."/>
            <person name="Banfield J.F."/>
        </authorList>
    </citation>
    <scope>NUCLEOTIDE SEQUENCE [LARGE SCALE GENOMIC DNA]</scope>
</reference>
<sequence>MLAKKFRLPIQQWFKEKRKFITRKSDFFIVRVSSNNLPYSRFGAIISLKVSKSAVLRNKIKRAIFNFIYSKKLHEVPGKDILISVLPKASELTKQELEEKLKSLIPIY</sequence>
<dbReference type="GO" id="GO:0004526">
    <property type="term" value="F:ribonuclease P activity"/>
    <property type="evidence" value="ECO:0007669"/>
    <property type="project" value="UniProtKB-UniRule"/>
</dbReference>
<keyword evidence="4" id="KW-0378">Hydrolase</keyword>
<evidence type="ECO:0000256" key="4">
    <source>
        <dbReference type="ARBA" id="ARBA00022801"/>
    </source>
</evidence>
<dbReference type="InterPro" id="IPR000100">
    <property type="entry name" value="RNase_P"/>
</dbReference>
<dbReference type="AlphaFoldDB" id="A0A0G0FWM3"/>
<protein>
    <recommendedName>
        <fullName evidence="6">Ribonuclease P protein component</fullName>
        <ecNumber evidence="6">3.1.26.5</ecNumber>
    </recommendedName>
</protein>
<accession>A0A0G0FWM3</accession>
<evidence type="ECO:0000256" key="6">
    <source>
        <dbReference type="NCBIfam" id="TIGR00188"/>
    </source>
</evidence>
<keyword evidence="5" id="KW-0694">RNA-binding</keyword>
<dbReference type="NCBIfam" id="TIGR00188">
    <property type="entry name" value="rnpA"/>
    <property type="match status" value="1"/>
</dbReference>
<evidence type="ECO:0000313" key="7">
    <source>
        <dbReference type="EMBL" id="KKQ23408.1"/>
    </source>
</evidence>
<gene>
    <name evidence="7" type="ORF">US36_C0001G0017</name>
</gene>
<evidence type="ECO:0000256" key="1">
    <source>
        <dbReference type="ARBA" id="ARBA00022694"/>
    </source>
</evidence>
<evidence type="ECO:0000256" key="3">
    <source>
        <dbReference type="ARBA" id="ARBA00022759"/>
    </source>
</evidence>